<keyword evidence="4 5" id="KW-0472">Membrane</keyword>
<keyword evidence="5" id="KW-0813">Transport</keyword>
<keyword evidence="3 5" id="KW-1133">Transmembrane helix</keyword>
<dbReference type="Proteomes" id="UP000193719">
    <property type="component" value="Unassembled WGS sequence"/>
</dbReference>
<dbReference type="GO" id="GO:0070973">
    <property type="term" value="P:protein localization to endoplasmic reticulum exit site"/>
    <property type="evidence" value="ECO:0007669"/>
    <property type="project" value="UniProtKB-UniRule"/>
</dbReference>
<dbReference type="GO" id="GO:0005789">
    <property type="term" value="C:endoplasmic reticulum membrane"/>
    <property type="evidence" value="ECO:0007669"/>
    <property type="project" value="UniProtKB-SubCell"/>
</dbReference>
<keyword evidence="8" id="KW-1185">Reference proteome</keyword>
<evidence type="ECO:0000256" key="3">
    <source>
        <dbReference type="ARBA" id="ARBA00022989"/>
    </source>
</evidence>
<dbReference type="InterPro" id="IPR008417">
    <property type="entry name" value="BAP29/BAP31"/>
</dbReference>
<dbReference type="EMBL" id="MCFH01000034">
    <property type="protein sequence ID" value="ORX46609.1"/>
    <property type="molecule type" value="Genomic_DNA"/>
</dbReference>
<feature type="domain" description="BAP29/BAP31 transmembrane" evidence="6">
    <location>
        <begin position="12"/>
        <end position="132"/>
    </location>
</feature>
<reference evidence="7 8" key="2">
    <citation type="submission" date="2016-08" db="EMBL/GenBank/DDBJ databases">
        <title>Pervasive Adenine N6-methylation of Active Genes in Fungi.</title>
        <authorList>
            <consortium name="DOE Joint Genome Institute"/>
            <person name="Mondo S.J."/>
            <person name="Dannebaum R.O."/>
            <person name="Kuo R.C."/>
            <person name="Labutti K."/>
            <person name="Haridas S."/>
            <person name="Kuo A."/>
            <person name="Salamov A."/>
            <person name="Ahrendt S.R."/>
            <person name="Lipzen A."/>
            <person name="Sullivan W."/>
            <person name="Andreopoulos W.B."/>
            <person name="Clum A."/>
            <person name="Lindquist E."/>
            <person name="Daum C."/>
            <person name="Ramamoorthy G.K."/>
            <person name="Gryganskyi A."/>
            <person name="Culley D."/>
            <person name="Magnuson J.K."/>
            <person name="James T.Y."/>
            <person name="O'Malley M.A."/>
            <person name="Stajich J.E."/>
            <person name="Spatafora J.W."/>
            <person name="Visel A."/>
            <person name="Grigoriev I.V."/>
        </authorList>
    </citation>
    <scope>NUCLEOTIDE SEQUENCE [LARGE SCALE GENOMIC DNA]</scope>
    <source>
        <strain evidence="8">finn</strain>
    </source>
</reference>
<evidence type="ECO:0000256" key="4">
    <source>
        <dbReference type="ARBA" id="ARBA00023136"/>
    </source>
</evidence>
<keyword evidence="2 5" id="KW-0812">Transmembrane</keyword>
<keyword evidence="5" id="KW-0931">ER-Golgi transport</keyword>
<evidence type="ECO:0000259" key="6">
    <source>
        <dbReference type="Pfam" id="PF05529"/>
    </source>
</evidence>
<dbReference type="GO" id="GO:0006886">
    <property type="term" value="P:intracellular protein transport"/>
    <property type="evidence" value="ECO:0007669"/>
    <property type="project" value="UniProtKB-UniRule"/>
</dbReference>
<organism evidence="7 8">
    <name type="scientific">Piromyces finnis</name>
    <dbReference type="NCBI Taxonomy" id="1754191"/>
    <lineage>
        <taxon>Eukaryota</taxon>
        <taxon>Fungi</taxon>
        <taxon>Fungi incertae sedis</taxon>
        <taxon>Chytridiomycota</taxon>
        <taxon>Chytridiomycota incertae sedis</taxon>
        <taxon>Neocallimastigomycetes</taxon>
        <taxon>Neocallimastigales</taxon>
        <taxon>Neocallimastigaceae</taxon>
        <taxon>Piromyces</taxon>
    </lineage>
</organism>
<dbReference type="GO" id="GO:0006888">
    <property type="term" value="P:endoplasmic reticulum to Golgi vesicle-mediated transport"/>
    <property type="evidence" value="ECO:0007669"/>
    <property type="project" value="UniProtKB-UniRule"/>
</dbReference>
<feature type="transmembrane region" description="Helical" evidence="5">
    <location>
        <begin position="12"/>
        <end position="30"/>
    </location>
</feature>
<keyword evidence="5" id="KW-0256">Endoplasmic reticulum</keyword>
<dbReference type="AlphaFoldDB" id="A0A1Y1V539"/>
<gene>
    <name evidence="7" type="ORF">BCR36DRAFT_413916</name>
</gene>
<evidence type="ECO:0000256" key="1">
    <source>
        <dbReference type="ARBA" id="ARBA00004141"/>
    </source>
</evidence>
<evidence type="ECO:0000313" key="7">
    <source>
        <dbReference type="EMBL" id="ORX46609.1"/>
    </source>
</evidence>
<comment type="subcellular location">
    <subcellularLocation>
        <location evidence="5">Endoplasmic reticulum membrane</location>
        <topology evidence="5">Multi-pass membrane protein</topology>
    </subcellularLocation>
    <subcellularLocation>
        <location evidence="1">Membrane</location>
        <topology evidence="1">Multi-pass membrane protein</topology>
    </subcellularLocation>
</comment>
<dbReference type="PANTHER" id="PTHR12701">
    <property type="entry name" value="BCR-ASSOCIATED PROTEIN, BAP"/>
    <property type="match status" value="1"/>
</dbReference>
<dbReference type="Pfam" id="PF05529">
    <property type="entry name" value="Bap31"/>
    <property type="match status" value="1"/>
</dbReference>
<comment type="caution">
    <text evidence="7">The sequence shown here is derived from an EMBL/GenBank/DDBJ whole genome shotgun (WGS) entry which is preliminary data.</text>
</comment>
<comment type="function">
    <text evidence="5">May play a role in anterograde transport of membrane proteins from the endoplasmic reticulum to the Golgi.</text>
</comment>
<dbReference type="PANTHER" id="PTHR12701:SF20">
    <property type="entry name" value="ENDOPLASMIC RETICULUM TRANSMEMBRANE PROTEIN"/>
    <property type="match status" value="1"/>
</dbReference>
<name>A0A1Y1V539_9FUNG</name>
<feature type="transmembrane region" description="Helical" evidence="5">
    <location>
        <begin position="51"/>
        <end position="67"/>
    </location>
</feature>
<dbReference type="InterPro" id="IPR040463">
    <property type="entry name" value="BAP29/BAP31_N"/>
</dbReference>
<protein>
    <recommendedName>
        <fullName evidence="5">Endoplasmic reticulum transmembrane protein</fullName>
    </recommendedName>
</protein>
<evidence type="ECO:0000256" key="5">
    <source>
        <dbReference type="RuleBase" id="RU367026"/>
    </source>
</evidence>
<feature type="transmembrane region" description="Helical" evidence="5">
    <location>
        <begin position="108"/>
        <end position="129"/>
    </location>
</feature>
<evidence type="ECO:0000256" key="2">
    <source>
        <dbReference type="ARBA" id="ARBA00022692"/>
    </source>
</evidence>
<accession>A0A1Y1V539</accession>
<reference evidence="7 8" key="1">
    <citation type="submission" date="2016-08" db="EMBL/GenBank/DDBJ databases">
        <title>Genomes of anaerobic fungi encode conserved fungal cellulosomes for biomass hydrolysis.</title>
        <authorList>
            <consortium name="DOE Joint Genome Institute"/>
            <person name="Haitjema C.H."/>
            <person name="Gilmore S.P."/>
            <person name="Henske J.K."/>
            <person name="Solomon K.V."/>
            <person name="De Groot R."/>
            <person name="Kuo A."/>
            <person name="Mondo S.J."/>
            <person name="Salamov A.A."/>
            <person name="Labutti K."/>
            <person name="Zhao Z."/>
            <person name="Chiniquy J."/>
            <person name="Barry K."/>
            <person name="Brewer H.M."/>
            <person name="Purvine S.O."/>
            <person name="Wright A.T."/>
            <person name="Boxma B."/>
            <person name="Van Alen T."/>
            <person name="Hackstein J.H."/>
            <person name="Baker S.E."/>
            <person name="Grigoriev I.V."/>
            <person name="O'Malley M.A."/>
        </authorList>
    </citation>
    <scope>NUCLEOTIDE SEQUENCE [LARGE SCALE GENOMIC DNA]</scope>
    <source>
        <strain evidence="8">finn</strain>
    </source>
</reference>
<proteinExistence type="inferred from homology"/>
<comment type="similarity">
    <text evidence="5">Belongs to the BCAP29/BCAP31 family.</text>
</comment>
<evidence type="ECO:0000313" key="8">
    <source>
        <dbReference type="Proteomes" id="UP000193719"/>
    </source>
</evidence>
<sequence>MSSSTPFIGPISYLLIGHCVTITFLSLPSFPLRRQIVEKIARGQNKILNRIRFVYIILHVFILLLFVDNLKRMSYLKEQVGKAYTDNRTDNATLSDFSKRLHKSQRDFYILIFTLFCAIITYLLHLLVLKMENYRIKYLELKEMYNVMEKKCLALSDEVGDLKTNRIGSQMTTETLPEYSEVDKNNLTKRNNTSKKDE</sequence>
<keyword evidence="5" id="KW-0653">Protein transport</keyword>
<dbReference type="OrthoDB" id="435607at2759"/>